<dbReference type="InterPro" id="IPR025139">
    <property type="entry name" value="DUF4062"/>
</dbReference>
<gene>
    <name evidence="2" type="ORF">ALP32_101475</name>
</gene>
<dbReference type="EMBL" id="RBTX01000378">
    <property type="protein sequence ID" value="RMU32463.1"/>
    <property type="molecule type" value="Genomic_DNA"/>
</dbReference>
<reference evidence="2 3" key="1">
    <citation type="submission" date="2018-08" db="EMBL/GenBank/DDBJ databases">
        <title>Recombination of ecologically and evolutionarily significant loci maintains genetic cohesion in the Pseudomonas syringae species complex.</title>
        <authorList>
            <person name="Dillon M."/>
            <person name="Thakur S."/>
            <person name="Almeida R.N.D."/>
            <person name="Weir B.S."/>
            <person name="Guttman D.S."/>
        </authorList>
    </citation>
    <scope>NUCLEOTIDE SEQUENCE [LARGE SCALE GENOMIC DNA]</scope>
    <source>
        <strain evidence="2 3">ICMP 9749</strain>
    </source>
</reference>
<feature type="domain" description="DUF4062" evidence="1">
    <location>
        <begin position="22"/>
        <end position="107"/>
    </location>
</feature>
<accession>A0A3M5TFU7</accession>
<dbReference type="Pfam" id="PF13271">
    <property type="entry name" value="DUF4062"/>
    <property type="match status" value="1"/>
</dbReference>
<dbReference type="AlphaFoldDB" id="A0A3M5TFU7"/>
<evidence type="ECO:0000313" key="2">
    <source>
        <dbReference type="EMBL" id="RMU32463.1"/>
    </source>
</evidence>
<proteinExistence type="predicted"/>
<protein>
    <recommendedName>
        <fullName evidence="1">DUF4062 domain-containing protein</fullName>
    </recommendedName>
</protein>
<dbReference type="Gene3D" id="3.40.50.450">
    <property type="match status" value="1"/>
</dbReference>
<evidence type="ECO:0000259" key="1">
    <source>
        <dbReference type="Pfam" id="PF13271"/>
    </source>
</evidence>
<dbReference type="Proteomes" id="UP000281514">
    <property type="component" value="Unassembled WGS sequence"/>
</dbReference>
<organism evidence="2 3">
    <name type="scientific">Pseudomonas avellanae</name>
    <dbReference type="NCBI Taxonomy" id="46257"/>
    <lineage>
        <taxon>Bacteria</taxon>
        <taxon>Pseudomonadati</taxon>
        <taxon>Pseudomonadota</taxon>
        <taxon>Gammaproteobacteria</taxon>
        <taxon>Pseudomonadales</taxon>
        <taxon>Pseudomonadaceae</taxon>
        <taxon>Pseudomonas</taxon>
    </lineage>
</organism>
<evidence type="ECO:0000313" key="3">
    <source>
        <dbReference type="Proteomes" id="UP000281514"/>
    </source>
</evidence>
<sequence length="225" mass="25636">MCEGRGLKAGVVRQSMDVKKLKIMVSSTVYGVEELLDRVYTLLTSFGYEVLMSHKGTIPVSSGQTAFQNCLAAVQQCDLFLGIITPQYGSGVDTTGISITHQEMKFAIKLKKPRWFLAHDHVVFARTLLRELGYKNQELRQTLSLKPKATSITDLKVIDMYEDATMEQLPLNDRQGNWVQKFDRDDDAGLFVVAQFSRYQDLEQRLRDHLSDSEMVAQRLKDDHE</sequence>
<comment type="caution">
    <text evidence="2">The sequence shown here is derived from an EMBL/GenBank/DDBJ whole genome shotgun (WGS) entry which is preliminary data.</text>
</comment>
<name>A0A3M5TFU7_9PSED</name>